<dbReference type="InterPro" id="IPR000924">
    <property type="entry name" value="Glu/Gln-tRNA-synth"/>
</dbReference>
<feature type="domain" description="Glutamyl/glutaminyl-tRNA synthetase class Ib catalytic" evidence="8">
    <location>
        <begin position="10"/>
        <end position="288"/>
    </location>
</feature>
<keyword evidence="7" id="KW-0648">Protein biosynthesis</keyword>
<evidence type="ECO:0000256" key="4">
    <source>
        <dbReference type="ARBA" id="ARBA00022833"/>
    </source>
</evidence>
<comment type="similarity">
    <text evidence="7">Belongs to the class-I aminoacyl-tRNA synthetase family.</text>
</comment>
<evidence type="ECO:0000256" key="1">
    <source>
        <dbReference type="ARBA" id="ARBA00022598"/>
    </source>
</evidence>
<evidence type="ECO:0000313" key="9">
    <source>
        <dbReference type="EMBL" id="PWJ84791.1"/>
    </source>
</evidence>
<evidence type="ECO:0000256" key="6">
    <source>
        <dbReference type="ARBA" id="ARBA00023146"/>
    </source>
</evidence>
<proteinExistence type="inferred from homology"/>
<dbReference type="PANTHER" id="PTHR43311:SF1">
    <property type="entry name" value="GLUTAMYL-Q TRNA(ASP) SYNTHETASE"/>
    <property type="match status" value="1"/>
</dbReference>
<dbReference type="SUPFAM" id="SSF52374">
    <property type="entry name" value="Nucleotidylyl transferase"/>
    <property type="match status" value="1"/>
</dbReference>
<reference evidence="9 10" key="1">
    <citation type="submission" date="2018-05" db="EMBL/GenBank/DDBJ databases">
        <title>Genomic Encyclopedia of Type Strains, Phase IV (KMG-IV): sequencing the most valuable type-strain genomes for metagenomic binning, comparative biology and taxonomic classification.</title>
        <authorList>
            <person name="Goeker M."/>
        </authorList>
    </citation>
    <scope>NUCLEOTIDE SEQUENCE [LARGE SCALE GENOMIC DNA]</scope>
    <source>
        <strain evidence="9 10">DSM 6986</strain>
    </source>
</reference>
<dbReference type="PROSITE" id="PS00178">
    <property type="entry name" value="AA_TRNA_LIGASE_I"/>
    <property type="match status" value="1"/>
</dbReference>
<keyword evidence="3 7" id="KW-0547">Nucleotide-binding</keyword>
<dbReference type="RefSeq" id="WP_109612236.1">
    <property type="nucleotide sequence ID" value="NZ_QGGG01000004.1"/>
</dbReference>
<dbReference type="GO" id="GO:0004818">
    <property type="term" value="F:glutamate-tRNA ligase activity"/>
    <property type="evidence" value="ECO:0007669"/>
    <property type="project" value="TreeGrafter"/>
</dbReference>
<evidence type="ECO:0000256" key="3">
    <source>
        <dbReference type="ARBA" id="ARBA00022741"/>
    </source>
</evidence>
<keyword evidence="5 7" id="KW-0067">ATP-binding</keyword>
<dbReference type="EMBL" id="QGGG01000004">
    <property type="protein sequence ID" value="PWJ84791.1"/>
    <property type="molecule type" value="Genomic_DNA"/>
</dbReference>
<dbReference type="PRINTS" id="PR00987">
    <property type="entry name" value="TRNASYNTHGLU"/>
</dbReference>
<dbReference type="STRING" id="1192868.GCA_000304395_02651"/>
<keyword evidence="6 7" id="KW-0030">Aminoacyl-tRNA synthetase</keyword>
<dbReference type="InterPro" id="IPR020058">
    <property type="entry name" value="Glu/Gln-tRNA-synth_Ib_cat-dom"/>
</dbReference>
<accession>A0A316C525</accession>
<evidence type="ECO:0000256" key="2">
    <source>
        <dbReference type="ARBA" id="ARBA00022723"/>
    </source>
</evidence>
<sequence>MNSPARPVFRFAPSPNGELHLGHACSALLNSDLAAALRGRLLLRIEDIDITRCTPAFEAALLRDLAWLGIGWEEPVRRQSEHFGEYRVLLQRLIDEELVYPAFMSRGEIRAHIAQVETSGARWPRDPDGAPLYPASDKTLSRAERQRRIDSGMPFAWRLDMDAALARVAAPLSWQEFSDMTLAGAETVAARPQDWGDVVIARREIPTSYHLSVIVDDALQGISHVVRGRDLYFATAVQRLLQTLLGLPEPRYFHHRLILGPDGRKLSKSLGDSGLAALRANGVTPEEIRRMVGL</sequence>
<keyword evidence="1 7" id="KW-0436">Ligase</keyword>
<dbReference type="InterPro" id="IPR049940">
    <property type="entry name" value="GluQ/Sye"/>
</dbReference>
<protein>
    <submittedName>
        <fullName evidence="9">Glutamyl-Q tRNA(Asp) synthetase</fullName>
    </submittedName>
</protein>
<dbReference type="NCBIfam" id="NF004315">
    <property type="entry name" value="PRK05710.1-4"/>
    <property type="match status" value="1"/>
</dbReference>
<keyword evidence="4" id="KW-0862">Zinc</keyword>
<gene>
    <name evidence="9" type="ORF">C7441_10457</name>
</gene>
<dbReference type="GO" id="GO:0005829">
    <property type="term" value="C:cytosol"/>
    <property type="evidence" value="ECO:0007669"/>
    <property type="project" value="TreeGrafter"/>
</dbReference>
<keyword evidence="10" id="KW-1185">Reference proteome</keyword>
<evidence type="ECO:0000256" key="7">
    <source>
        <dbReference type="RuleBase" id="RU363037"/>
    </source>
</evidence>
<dbReference type="GO" id="GO:0005524">
    <property type="term" value="F:ATP binding"/>
    <property type="evidence" value="ECO:0007669"/>
    <property type="project" value="UniProtKB-KW"/>
</dbReference>
<comment type="caution">
    <text evidence="9">The sequence shown here is derived from an EMBL/GenBank/DDBJ whole genome shotgun (WGS) entry which is preliminary data.</text>
</comment>
<dbReference type="OrthoDB" id="9807503at2"/>
<dbReference type="Proteomes" id="UP000245396">
    <property type="component" value="Unassembled WGS sequence"/>
</dbReference>
<dbReference type="PANTHER" id="PTHR43311">
    <property type="entry name" value="GLUTAMATE--TRNA LIGASE"/>
    <property type="match status" value="1"/>
</dbReference>
<dbReference type="GO" id="GO:0006424">
    <property type="term" value="P:glutamyl-tRNA aminoacylation"/>
    <property type="evidence" value="ECO:0007669"/>
    <property type="project" value="TreeGrafter"/>
</dbReference>
<keyword evidence="2" id="KW-0479">Metal-binding</keyword>
<dbReference type="InterPro" id="IPR014729">
    <property type="entry name" value="Rossmann-like_a/b/a_fold"/>
</dbReference>
<organism evidence="9 10">
    <name type="scientific">Pseudaminobacter salicylatoxidans</name>
    <dbReference type="NCBI Taxonomy" id="93369"/>
    <lineage>
        <taxon>Bacteria</taxon>
        <taxon>Pseudomonadati</taxon>
        <taxon>Pseudomonadota</taxon>
        <taxon>Alphaproteobacteria</taxon>
        <taxon>Hyphomicrobiales</taxon>
        <taxon>Phyllobacteriaceae</taxon>
        <taxon>Pseudaminobacter</taxon>
    </lineage>
</organism>
<dbReference type="Pfam" id="PF00749">
    <property type="entry name" value="tRNA-synt_1c"/>
    <property type="match status" value="1"/>
</dbReference>
<name>A0A316C525_PSESE</name>
<dbReference type="Gene3D" id="3.40.50.620">
    <property type="entry name" value="HUPs"/>
    <property type="match status" value="1"/>
</dbReference>
<evidence type="ECO:0000259" key="8">
    <source>
        <dbReference type="Pfam" id="PF00749"/>
    </source>
</evidence>
<dbReference type="AlphaFoldDB" id="A0A316C525"/>
<evidence type="ECO:0000313" key="10">
    <source>
        <dbReference type="Proteomes" id="UP000245396"/>
    </source>
</evidence>
<evidence type="ECO:0000256" key="5">
    <source>
        <dbReference type="ARBA" id="ARBA00022840"/>
    </source>
</evidence>
<dbReference type="InterPro" id="IPR001412">
    <property type="entry name" value="aa-tRNA-synth_I_CS"/>
</dbReference>